<keyword evidence="2" id="KW-1185">Reference proteome</keyword>
<dbReference type="Proteomes" id="UP001153365">
    <property type="component" value="Unassembled WGS sequence"/>
</dbReference>
<accession>A0AAV0B5T8</accession>
<evidence type="ECO:0000313" key="2">
    <source>
        <dbReference type="Proteomes" id="UP001153365"/>
    </source>
</evidence>
<organism evidence="1 2">
    <name type="scientific">Phakopsora pachyrhizi</name>
    <name type="common">Asian soybean rust disease fungus</name>
    <dbReference type="NCBI Taxonomy" id="170000"/>
    <lineage>
        <taxon>Eukaryota</taxon>
        <taxon>Fungi</taxon>
        <taxon>Dikarya</taxon>
        <taxon>Basidiomycota</taxon>
        <taxon>Pucciniomycotina</taxon>
        <taxon>Pucciniomycetes</taxon>
        <taxon>Pucciniales</taxon>
        <taxon>Phakopsoraceae</taxon>
        <taxon>Phakopsora</taxon>
    </lineage>
</organism>
<comment type="caution">
    <text evidence="1">The sequence shown here is derived from an EMBL/GenBank/DDBJ whole genome shotgun (WGS) entry which is preliminary data.</text>
</comment>
<dbReference type="AlphaFoldDB" id="A0AAV0B5T8"/>
<gene>
    <name evidence="1" type="ORF">PPACK8108_LOCUS15390</name>
</gene>
<sequence>MQHLGLIGQKNLKKKNRLSSFEVPNVYNVRAKPRTVDLLTKTKDLQMVNIKCCVLSCLNIKALLIIY</sequence>
<name>A0AAV0B5T8_PHAPC</name>
<protein>
    <submittedName>
        <fullName evidence="1">Uncharacterized protein</fullName>
    </submittedName>
</protein>
<evidence type="ECO:0000313" key="1">
    <source>
        <dbReference type="EMBL" id="CAH7682461.1"/>
    </source>
</evidence>
<proteinExistence type="predicted"/>
<reference evidence="1" key="1">
    <citation type="submission" date="2022-06" db="EMBL/GenBank/DDBJ databases">
        <authorList>
            <consortium name="SYNGENTA / RWTH Aachen University"/>
        </authorList>
    </citation>
    <scope>NUCLEOTIDE SEQUENCE</scope>
</reference>
<dbReference type="EMBL" id="CALTRL010004104">
    <property type="protein sequence ID" value="CAH7682461.1"/>
    <property type="molecule type" value="Genomic_DNA"/>
</dbReference>